<comment type="catalytic activity">
    <reaction evidence="1 7">
        <text>D-glucuronate = D-fructuronate</text>
        <dbReference type="Rhea" id="RHEA:13049"/>
        <dbReference type="ChEBI" id="CHEBI:58720"/>
        <dbReference type="ChEBI" id="CHEBI:59863"/>
        <dbReference type="EC" id="5.3.1.12"/>
    </reaction>
</comment>
<dbReference type="InterPro" id="IPR003766">
    <property type="entry name" value="Uronate_isomerase"/>
</dbReference>
<dbReference type="Gene3D" id="1.10.2020.10">
    <property type="entry name" value="uronate isomerase, domain 2, chain A"/>
    <property type="match status" value="1"/>
</dbReference>
<evidence type="ECO:0000256" key="2">
    <source>
        <dbReference type="ARBA" id="ARBA00004892"/>
    </source>
</evidence>
<dbReference type="AlphaFoldDB" id="A0A0A1H020"/>
<dbReference type="STRING" id="1291742.LOOC260_120930"/>
<evidence type="ECO:0000256" key="3">
    <source>
        <dbReference type="ARBA" id="ARBA00008397"/>
    </source>
</evidence>
<comment type="similarity">
    <text evidence="3 7">Belongs to the metallo-dependent hydrolases superfamily. Uronate isomerase family.</text>
</comment>
<proteinExistence type="inferred from homology"/>
<dbReference type="RefSeq" id="WP_041094786.1">
    <property type="nucleotide sequence ID" value="NZ_AP014680.1"/>
</dbReference>
<dbReference type="InterPro" id="IPR032466">
    <property type="entry name" value="Metal_Hydrolase"/>
</dbReference>
<keyword evidence="6 7" id="KW-0413">Isomerase</keyword>
<evidence type="ECO:0000256" key="7">
    <source>
        <dbReference type="HAMAP-Rule" id="MF_00675"/>
    </source>
</evidence>
<name>A0A0A1H020_9LACO</name>
<accession>A0A0A1H020</accession>
<organism evidence="8 9">
    <name type="scientific">Paucilactobacillus hokkaidonensis JCM 18461</name>
    <dbReference type="NCBI Taxonomy" id="1291742"/>
    <lineage>
        <taxon>Bacteria</taxon>
        <taxon>Bacillati</taxon>
        <taxon>Bacillota</taxon>
        <taxon>Bacilli</taxon>
        <taxon>Lactobacillales</taxon>
        <taxon>Lactobacillaceae</taxon>
        <taxon>Paucilactobacillus</taxon>
    </lineage>
</organism>
<dbReference type="HOGENOM" id="CLU_044465_1_0_9"/>
<dbReference type="Pfam" id="PF02614">
    <property type="entry name" value="UxaC"/>
    <property type="match status" value="1"/>
</dbReference>
<gene>
    <name evidence="7" type="primary">uxaC</name>
    <name evidence="8" type="ORF">LOOC260_120930</name>
</gene>
<dbReference type="UniPathway" id="UPA00246"/>
<comment type="pathway">
    <text evidence="2 7">Carbohydrate metabolism; pentose and glucuronate interconversion.</text>
</comment>
<dbReference type="KEGG" id="lho:LOOC260_120930"/>
<dbReference type="EMBL" id="AP014680">
    <property type="protein sequence ID" value="BAP86599.1"/>
    <property type="molecule type" value="Genomic_DNA"/>
</dbReference>
<evidence type="ECO:0000313" key="8">
    <source>
        <dbReference type="EMBL" id="BAP86599.1"/>
    </source>
</evidence>
<evidence type="ECO:0000256" key="6">
    <source>
        <dbReference type="ARBA" id="ARBA00023235"/>
    </source>
</evidence>
<evidence type="ECO:0000256" key="4">
    <source>
        <dbReference type="ARBA" id="ARBA00012546"/>
    </source>
</evidence>
<dbReference type="PANTHER" id="PTHR30068:SF4">
    <property type="entry name" value="URONATE ISOMERASE"/>
    <property type="match status" value="1"/>
</dbReference>
<evidence type="ECO:0000313" key="9">
    <source>
        <dbReference type="Proteomes" id="UP000031620"/>
    </source>
</evidence>
<evidence type="ECO:0000256" key="1">
    <source>
        <dbReference type="ARBA" id="ARBA00001165"/>
    </source>
</evidence>
<comment type="catalytic activity">
    <reaction evidence="7">
        <text>aldehydo-D-galacturonate = keto-D-tagaturonate</text>
        <dbReference type="Rhea" id="RHEA:27702"/>
        <dbReference type="ChEBI" id="CHEBI:12952"/>
        <dbReference type="ChEBI" id="CHEBI:17886"/>
    </reaction>
</comment>
<dbReference type="Gene3D" id="3.20.20.140">
    <property type="entry name" value="Metal-dependent hydrolases"/>
    <property type="match status" value="1"/>
</dbReference>
<dbReference type="EC" id="5.3.1.12" evidence="4 7"/>
<evidence type="ECO:0000256" key="5">
    <source>
        <dbReference type="ARBA" id="ARBA00020555"/>
    </source>
</evidence>
<reference evidence="8 9" key="1">
    <citation type="submission" date="2014-11" db="EMBL/GenBank/DDBJ databases">
        <title>Complete genome sequence and analysis of Lactobacillus hokkaidonensis LOOC260T.</title>
        <authorList>
            <person name="Tanizawa Y."/>
            <person name="Tohno M."/>
            <person name="Kaminuma E."/>
            <person name="Nakamura Y."/>
            <person name="Arita M."/>
        </authorList>
    </citation>
    <scope>NUCLEOTIDE SEQUENCE [LARGE SCALE GENOMIC DNA]</scope>
    <source>
        <strain evidence="8 9">LOOC260</strain>
    </source>
</reference>
<sequence>MSLLDKDFLLTNEMGKKLFHDHASKMPIIDFHCHLNPQEIYENKNYPNLTRIWINDGSFGDHYKWRLMRANGVDEELITGDGDEYQKLVAWAGTIEKAIGNPLYEWTHLELQRFFGIDAPFTTKNVKQVWDKANELLATEDFKPRSLIRNSNVKVVCTTDDPASDLKYHVLLKKEEKENGFKVLPAMRPDKAFNIAADSFGDYLKELGNAAGVDIKDFDGLTAAFEQRFEFFASLGGRLSDHGLNSFHFVKVPEAELNQILVKGQNNEELTAHDIDAYATGLIEVLMRLNKKFDWTMQYHMNATRNANKPMFKKIGADAGFDSMGTQPDIAAQIMELLTDMQNEDNIPRTMLYSLNPNDWMQLATGMGDFYGGGVTQKMQLGCAWWFNDTREGMQEQLRVMAEQSLLANFVGMLTDSRSFLSYPRHEYFRRVLCDYIGSLAQRGQVPDDEEYLGKIVEDISYNNAHSYFGFFDKD</sequence>
<dbReference type="GO" id="GO:0019698">
    <property type="term" value="P:D-galacturonate catabolic process"/>
    <property type="evidence" value="ECO:0007669"/>
    <property type="project" value="TreeGrafter"/>
</dbReference>
<dbReference type="NCBIfam" id="NF002794">
    <property type="entry name" value="PRK02925.1"/>
    <property type="match status" value="1"/>
</dbReference>
<protein>
    <recommendedName>
        <fullName evidence="5 7">Uronate isomerase</fullName>
        <ecNumber evidence="4 7">5.3.1.12</ecNumber>
    </recommendedName>
    <alternativeName>
        <fullName evidence="7">Glucuronate isomerase</fullName>
    </alternativeName>
    <alternativeName>
        <fullName evidence="7">Uronic isomerase</fullName>
    </alternativeName>
</protein>
<dbReference type="GO" id="GO:0042840">
    <property type="term" value="P:D-glucuronate catabolic process"/>
    <property type="evidence" value="ECO:0007669"/>
    <property type="project" value="TreeGrafter"/>
</dbReference>
<dbReference type="HAMAP" id="MF_00675">
    <property type="entry name" value="UxaC"/>
    <property type="match status" value="1"/>
</dbReference>
<dbReference type="PANTHER" id="PTHR30068">
    <property type="entry name" value="URONATE ISOMERASE"/>
    <property type="match status" value="1"/>
</dbReference>
<dbReference type="GO" id="GO:0008880">
    <property type="term" value="F:glucuronate isomerase activity"/>
    <property type="evidence" value="ECO:0007669"/>
    <property type="project" value="UniProtKB-UniRule"/>
</dbReference>
<dbReference type="SUPFAM" id="SSF51556">
    <property type="entry name" value="Metallo-dependent hydrolases"/>
    <property type="match status" value="1"/>
</dbReference>
<dbReference type="Proteomes" id="UP000031620">
    <property type="component" value="Chromosome"/>
</dbReference>